<dbReference type="AlphaFoldDB" id="A0A3S9T000"/>
<dbReference type="SMART" id="SM00962">
    <property type="entry name" value="SRP54"/>
    <property type="match status" value="1"/>
</dbReference>
<dbReference type="SUPFAM" id="SSF52540">
    <property type="entry name" value="P-loop containing nucleoside triphosphate hydrolases"/>
    <property type="match status" value="1"/>
</dbReference>
<dbReference type="GO" id="GO:0003924">
    <property type="term" value="F:GTPase activity"/>
    <property type="evidence" value="ECO:0007669"/>
    <property type="project" value="UniProtKB-UniRule"/>
</dbReference>
<evidence type="ECO:0000259" key="14">
    <source>
        <dbReference type="SMART" id="SM00382"/>
    </source>
</evidence>
<dbReference type="OrthoDB" id="9778554at2"/>
<keyword evidence="11" id="KW-1006">Bacterial flagellum protein export</keyword>
<dbReference type="GO" id="GO:0015031">
    <property type="term" value="P:protein transport"/>
    <property type="evidence" value="ECO:0007669"/>
    <property type="project" value="UniProtKB-KW"/>
</dbReference>
<dbReference type="GO" id="GO:0005886">
    <property type="term" value="C:plasma membrane"/>
    <property type="evidence" value="ECO:0007669"/>
    <property type="project" value="UniProtKB-SubCell"/>
</dbReference>
<comment type="subcellular location">
    <subcellularLocation>
        <location evidence="1">Cell membrane</location>
        <topology evidence="1">Peripheral membrane protein</topology>
        <orientation evidence="1">Cytoplasmic side</orientation>
    </subcellularLocation>
</comment>
<dbReference type="NCBIfam" id="TIGR03499">
    <property type="entry name" value="FlhF"/>
    <property type="match status" value="1"/>
</dbReference>
<dbReference type="SMART" id="SM00382">
    <property type="entry name" value="AAA"/>
    <property type="match status" value="1"/>
</dbReference>
<evidence type="ECO:0000256" key="4">
    <source>
        <dbReference type="ARBA" id="ARBA00022448"/>
    </source>
</evidence>
<keyword evidence="16" id="KW-0966">Cell projection</keyword>
<dbReference type="Gene3D" id="1.20.120.1380">
    <property type="entry name" value="Flagellar FlhF biosynthesis protein, N domain"/>
    <property type="match status" value="1"/>
</dbReference>
<comment type="similarity">
    <text evidence="2">Belongs to the GTP-binding SRP family.</text>
</comment>
<keyword evidence="6" id="KW-0547">Nucleotide-binding</keyword>
<gene>
    <name evidence="16" type="ORF">BBF96_10950</name>
</gene>
<dbReference type="KEGG" id="aft:BBF96_10950"/>
<evidence type="ECO:0000256" key="1">
    <source>
        <dbReference type="ARBA" id="ARBA00004413"/>
    </source>
</evidence>
<comment type="function">
    <text evidence="12">Necessary for flagellar biosynthesis. May be involved in translocation of the flagellum.</text>
</comment>
<dbReference type="RefSeq" id="WP_127017211.1">
    <property type="nucleotide sequence ID" value="NZ_CP016379.1"/>
</dbReference>
<keyword evidence="17" id="KW-1185">Reference proteome</keyword>
<keyword evidence="7" id="KW-1005">Bacterial flagellum biogenesis</keyword>
<keyword evidence="9" id="KW-0342">GTP-binding</keyword>
<dbReference type="InterPro" id="IPR047040">
    <property type="entry name" value="FlhF__GTPase_dom"/>
</dbReference>
<evidence type="ECO:0000256" key="9">
    <source>
        <dbReference type="ARBA" id="ARBA00023134"/>
    </source>
</evidence>
<dbReference type="Pfam" id="PF00448">
    <property type="entry name" value="SRP54"/>
    <property type="match status" value="1"/>
</dbReference>
<keyword evidence="5" id="KW-1003">Cell membrane</keyword>
<keyword evidence="16" id="KW-0969">Cilium</keyword>
<reference evidence="16 17" key="1">
    <citation type="submission" date="2016-07" db="EMBL/GenBank/DDBJ databases">
        <title>Genome and transcriptome analysis of iron-reducing fermentative bacteria Anoxybacter fermentans.</title>
        <authorList>
            <person name="Zeng X."/>
            <person name="Shao Z."/>
        </authorList>
    </citation>
    <scope>NUCLEOTIDE SEQUENCE [LARGE SCALE GENOMIC DNA]</scope>
    <source>
        <strain evidence="16 17">DY22613</strain>
    </source>
</reference>
<keyword evidence="16" id="KW-0282">Flagellum</keyword>
<dbReference type="InterPro" id="IPR000897">
    <property type="entry name" value="SRP54_GTPase_dom"/>
</dbReference>
<keyword evidence="4" id="KW-0813">Transport</keyword>
<dbReference type="Gene3D" id="3.40.50.300">
    <property type="entry name" value="P-loop containing nucleotide triphosphate hydrolases"/>
    <property type="match status" value="1"/>
</dbReference>
<evidence type="ECO:0000313" key="16">
    <source>
        <dbReference type="EMBL" id="AZR73859.1"/>
    </source>
</evidence>
<dbReference type="PANTHER" id="PTHR43134">
    <property type="entry name" value="SIGNAL RECOGNITION PARTICLE RECEPTOR SUBUNIT ALPHA"/>
    <property type="match status" value="1"/>
</dbReference>
<feature type="domain" description="AAA+ ATPase" evidence="14">
    <location>
        <begin position="173"/>
        <end position="315"/>
    </location>
</feature>
<keyword evidence="8" id="KW-0653">Protein transport</keyword>
<protein>
    <recommendedName>
        <fullName evidence="3 13">Flagellar biosynthesis protein FlhF</fullName>
    </recommendedName>
</protein>
<evidence type="ECO:0000256" key="7">
    <source>
        <dbReference type="ARBA" id="ARBA00022795"/>
    </source>
</evidence>
<dbReference type="PANTHER" id="PTHR43134:SF3">
    <property type="entry name" value="FLAGELLAR BIOSYNTHESIS PROTEIN FLHF"/>
    <property type="match status" value="1"/>
</dbReference>
<proteinExistence type="inferred from homology"/>
<dbReference type="Proteomes" id="UP000267250">
    <property type="component" value="Chromosome"/>
</dbReference>
<dbReference type="FunFam" id="3.40.50.300:FF:000695">
    <property type="entry name" value="Flagellar biosynthesis regulator FlhF"/>
    <property type="match status" value="1"/>
</dbReference>
<accession>A0A3S9T000</accession>
<evidence type="ECO:0000256" key="8">
    <source>
        <dbReference type="ARBA" id="ARBA00022927"/>
    </source>
</evidence>
<sequence>MKVKRYLGETMQDAVFKVKADLGSDAIILHTRKIREGGIFGLFGKKMFEVIATVEDDRESQVTKELRQELNILREKIQKMDRERNLNLVKKEYYNSRFSYQMPQLIFPGKLQRYAEKMVKEGVMIEIINDLCQEVMEHLEVHQLHRDEEVYQALVKGIMSRIRITAPIDTYQSRKVIAFVGPTGVGKTTTIAKLAAKVALEGKKKIGLVTADTYRIAAVEQLKTYSDIINVPLKVIYNEDELEQALRELRFCDLILIDTAGRSQKNVSQMEQLKRLLPKELVDEIHLVVAMNTCFDDLMESLDKFGQLYLSSLIFTKEDETNKRGVILNVLEKTPYKISYITFGQDVPEDIEEADPRKIAEMILKG</sequence>
<dbReference type="GO" id="GO:0044781">
    <property type="term" value="P:bacterial-type flagellum organization"/>
    <property type="evidence" value="ECO:0007669"/>
    <property type="project" value="UniProtKB-UniRule"/>
</dbReference>
<name>A0A3S9T000_9FIRM</name>
<feature type="domain" description="SRP54-type proteins GTP-binding" evidence="15">
    <location>
        <begin position="174"/>
        <end position="365"/>
    </location>
</feature>
<dbReference type="InterPro" id="IPR020006">
    <property type="entry name" value="FlhF"/>
</dbReference>
<evidence type="ECO:0000256" key="6">
    <source>
        <dbReference type="ARBA" id="ARBA00022741"/>
    </source>
</evidence>
<dbReference type="InterPro" id="IPR027417">
    <property type="entry name" value="P-loop_NTPase"/>
</dbReference>
<evidence type="ECO:0000256" key="11">
    <source>
        <dbReference type="ARBA" id="ARBA00023225"/>
    </source>
</evidence>
<organism evidence="16 17">
    <name type="scientific">Anoxybacter fermentans</name>
    <dbReference type="NCBI Taxonomy" id="1323375"/>
    <lineage>
        <taxon>Bacteria</taxon>
        <taxon>Bacillati</taxon>
        <taxon>Bacillota</taxon>
        <taxon>Clostridia</taxon>
        <taxon>Halanaerobiales</taxon>
        <taxon>Anoxybacter</taxon>
    </lineage>
</organism>
<evidence type="ECO:0000259" key="15">
    <source>
        <dbReference type="SMART" id="SM00962"/>
    </source>
</evidence>
<evidence type="ECO:0000256" key="10">
    <source>
        <dbReference type="ARBA" id="ARBA00023136"/>
    </source>
</evidence>
<dbReference type="GO" id="GO:0005047">
    <property type="term" value="F:signal recognition particle binding"/>
    <property type="evidence" value="ECO:0007669"/>
    <property type="project" value="TreeGrafter"/>
</dbReference>
<dbReference type="InterPro" id="IPR003593">
    <property type="entry name" value="AAA+_ATPase"/>
</dbReference>
<evidence type="ECO:0000256" key="5">
    <source>
        <dbReference type="ARBA" id="ARBA00022475"/>
    </source>
</evidence>
<dbReference type="GO" id="GO:0006614">
    <property type="term" value="P:SRP-dependent cotranslational protein targeting to membrane"/>
    <property type="evidence" value="ECO:0007669"/>
    <property type="project" value="UniProtKB-UniRule"/>
</dbReference>
<keyword evidence="10" id="KW-0472">Membrane</keyword>
<dbReference type="CDD" id="cd17873">
    <property type="entry name" value="FlhF"/>
    <property type="match status" value="1"/>
</dbReference>
<evidence type="ECO:0000256" key="2">
    <source>
        <dbReference type="ARBA" id="ARBA00008531"/>
    </source>
</evidence>
<dbReference type="EMBL" id="CP016379">
    <property type="protein sequence ID" value="AZR73859.1"/>
    <property type="molecule type" value="Genomic_DNA"/>
</dbReference>
<evidence type="ECO:0000256" key="12">
    <source>
        <dbReference type="ARBA" id="ARBA00025337"/>
    </source>
</evidence>
<evidence type="ECO:0000256" key="3">
    <source>
        <dbReference type="ARBA" id="ARBA00014919"/>
    </source>
</evidence>
<dbReference type="GO" id="GO:0005525">
    <property type="term" value="F:GTP binding"/>
    <property type="evidence" value="ECO:0007669"/>
    <property type="project" value="UniProtKB-UniRule"/>
</dbReference>
<evidence type="ECO:0000313" key="17">
    <source>
        <dbReference type="Proteomes" id="UP000267250"/>
    </source>
</evidence>
<evidence type="ECO:0000256" key="13">
    <source>
        <dbReference type="NCBIfam" id="TIGR03499"/>
    </source>
</evidence>